<reference key="1">
    <citation type="submission" date="2010-11" db="EMBL/GenBank/DDBJ databases">
        <title>The complete genome of Bacteroides helcogenes P 36-108.</title>
        <authorList>
            <consortium name="US DOE Joint Genome Institute (JGI-PGF)"/>
            <person name="Lucas S."/>
            <person name="Copeland A."/>
            <person name="Lapidus A."/>
            <person name="Bruce D."/>
            <person name="Goodwin L."/>
            <person name="Pitluck S."/>
            <person name="Kyrpides N."/>
            <person name="Mavromatis K."/>
            <person name="Ivanova N."/>
            <person name="Zeytun A."/>
            <person name="Brettin T."/>
            <person name="Detter J.C."/>
            <person name="Tapia R."/>
            <person name="Han C."/>
            <person name="Land M."/>
            <person name="Hauser L."/>
            <person name="Markowitz V."/>
            <person name="Cheng J.-F."/>
            <person name="Hugenholtz P."/>
            <person name="Woyke T."/>
            <person name="Wu D."/>
            <person name="Gronow S."/>
            <person name="Wellnitz S."/>
            <person name="Brambilla E."/>
            <person name="Klenk H.-P."/>
            <person name="Eisen J.A."/>
        </authorList>
    </citation>
    <scope>NUCLEOTIDE SEQUENCE</scope>
    <source>
        <strain>P 36-108</strain>
    </source>
</reference>
<evidence type="ECO:0000256" key="1">
    <source>
        <dbReference type="ARBA" id="ARBA00001031"/>
    </source>
</evidence>
<comment type="catalytic activity">
    <reaction evidence="1">
        <text>D-fructose 6-phosphate + L-glutamine = D-glucosamine 6-phosphate + L-glutamate</text>
        <dbReference type="Rhea" id="RHEA:13237"/>
        <dbReference type="ChEBI" id="CHEBI:29985"/>
        <dbReference type="ChEBI" id="CHEBI:58359"/>
        <dbReference type="ChEBI" id="CHEBI:58725"/>
        <dbReference type="ChEBI" id="CHEBI:61527"/>
        <dbReference type="EC" id="2.6.1.16"/>
    </reaction>
</comment>
<accession>E6SRG7</accession>
<dbReference type="HOGENOM" id="CLU_1745993_0_0_10"/>
<dbReference type="Proteomes" id="UP000008630">
    <property type="component" value="Chromosome"/>
</dbReference>
<name>E6SRG7_BACT6</name>
<organism evidence="8 9">
    <name type="scientific">Bacteroides helcogenes (strain ATCC 35417 / DSM 20613 / JCM 6297 / CCUG 15421 / P 36-108)</name>
    <dbReference type="NCBI Taxonomy" id="693979"/>
    <lineage>
        <taxon>Bacteria</taxon>
        <taxon>Pseudomonadati</taxon>
        <taxon>Bacteroidota</taxon>
        <taxon>Bacteroidia</taxon>
        <taxon>Bacteroidales</taxon>
        <taxon>Bacteroidaceae</taxon>
        <taxon>Bacteroides</taxon>
    </lineage>
</organism>
<dbReference type="KEGG" id="bhl:Bache_2099"/>
<dbReference type="STRING" id="693979.Bache_2099"/>
<dbReference type="PROSITE" id="PS51278">
    <property type="entry name" value="GATASE_TYPE_2"/>
    <property type="match status" value="1"/>
</dbReference>
<dbReference type="eggNOG" id="COG0449">
    <property type="taxonomic scope" value="Bacteria"/>
</dbReference>
<evidence type="ECO:0000259" key="7">
    <source>
        <dbReference type="PROSITE" id="PS51278"/>
    </source>
</evidence>
<dbReference type="GO" id="GO:0004360">
    <property type="term" value="F:glutamine-fructose-6-phosphate transaminase (isomerizing) activity"/>
    <property type="evidence" value="ECO:0007669"/>
    <property type="project" value="UniProtKB-EC"/>
</dbReference>
<sequence length="139" mass="15623">MFPIIYIFAARKTKYWNIMCGIVGYIGQRKAYPILIKGLKRLEYRGYDSAGVALISDNRQLSVYKTKGKVSELGSFAVQKDISANIGIAHTRRTTHGKLCSTNVHPHYSFSGHFALIHNGIIENYAVLKEKNKKSDTIS</sequence>
<evidence type="ECO:0000256" key="5">
    <source>
        <dbReference type="ARBA" id="ARBA00022679"/>
    </source>
</evidence>
<keyword evidence="5" id="KW-0808">Transferase</keyword>
<evidence type="ECO:0000256" key="6">
    <source>
        <dbReference type="ARBA" id="ARBA00022962"/>
    </source>
</evidence>
<dbReference type="PATRIC" id="fig|693979.3.peg.2210"/>
<feature type="domain" description="Glutamine amidotransferase type-2" evidence="7">
    <location>
        <begin position="20"/>
        <end position="139"/>
    </location>
</feature>
<evidence type="ECO:0000313" key="8">
    <source>
        <dbReference type="EMBL" id="ADV44070.1"/>
    </source>
</evidence>
<protein>
    <recommendedName>
        <fullName evidence="3">Glutamine--fructose-6-phosphate aminotransferase [isomerizing]</fullName>
        <ecNumber evidence="2">2.6.1.16</ecNumber>
    </recommendedName>
</protein>
<dbReference type="Gene3D" id="3.60.20.10">
    <property type="entry name" value="Glutamine Phosphoribosylpyrophosphate, subunit 1, domain 1"/>
    <property type="match status" value="1"/>
</dbReference>
<dbReference type="Pfam" id="PF13522">
    <property type="entry name" value="GATase_6"/>
    <property type="match status" value="1"/>
</dbReference>
<evidence type="ECO:0000256" key="3">
    <source>
        <dbReference type="ARBA" id="ARBA00016090"/>
    </source>
</evidence>
<dbReference type="EC" id="2.6.1.16" evidence="2"/>
<dbReference type="AlphaFoldDB" id="E6SRG7"/>
<keyword evidence="6 8" id="KW-0315">Glutamine amidotransferase</keyword>
<gene>
    <name evidence="8" type="ordered locus">Bache_2099</name>
</gene>
<dbReference type="EMBL" id="CP002352">
    <property type="protein sequence ID" value="ADV44070.1"/>
    <property type="molecule type" value="Genomic_DNA"/>
</dbReference>
<proteinExistence type="predicted"/>
<dbReference type="GO" id="GO:0005829">
    <property type="term" value="C:cytosol"/>
    <property type="evidence" value="ECO:0007669"/>
    <property type="project" value="TreeGrafter"/>
</dbReference>
<dbReference type="InterPro" id="IPR029055">
    <property type="entry name" value="Ntn_hydrolases_N"/>
</dbReference>
<dbReference type="SUPFAM" id="SSF56235">
    <property type="entry name" value="N-terminal nucleophile aminohydrolases (Ntn hydrolases)"/>
    <property type="match status" value="1"/>
</dbReference>
<reference evidence="8 9" key="2">
    <citation type="journal article" date="2011" name="Stand. Genomic Sci.">
        <title>Complete genome sequence of Bacteroides helcogenes type strain (P 36-108).</title>
        <authorList>
            <person name="Pati A."/>
            <person name="Gronow S."/>
            <person name="Zeytun A."/>
            <person name="Lapidus A."/>
            <person name="Nolan M."/>
            <person name="Hammon N."/>
            <person name="Deshpande S."/>
            <person name="Cheng J.F."/>
            <person name="Tapia R."/>
            <person name="Han C."/>
            <person name="Goodwin L."/>
            <person name="Pitluck S."/>
            <person name="Liolios K."/>
            <person name="Pagani I."/>
            <person name="Ivanova N."/>
            <person name="Mavromatis K."/>
            <person name="Chen A."/>
            <person name="Palaniappan K."/>
            <person name="Land M."/>
            <person name="Hauser L."/>
            <person name="Chang Y.J."/>
            <person name="Jeffries C.D."/>
            <person name="Detter J.C."/>
            <person name="Brambilla E."/>
            <person name="Rohde M."/>
            <person name="Goker M."/>
            <person name="Woyke T."/>
            <person name="Bristow J."/>
            <person name="Eisen J.A."/>
            <person name="Markowitz V."/>
            <person name="Hugenholtz P."/>
            <person name="Kyrpides N.C."/>
            <person name="Klenk H.P."/>
            <person name="Lucas S."/>
        </authorList>
    </citation>
    <scope>NUCLEOTIDE SEQUENCE [LARGE SCALE GENOMIC DNA]</scope>
    <source>
        <strain evidence="9">ATCC 35417 / DSM 20613 / JCM 6297 / CCUG 15421 / P 36-108</strain>
    </source>
</reference>
<keyword evidence="4" id="KW-0032">Aminotransferase</keyword>
<keyword evidence="9" id="KW-1185">Reference proteome</keyword>
<dbReference type="PANTHER" id="PTHR10937">
    <property type="entry name" value="GLUCOSAMINE--FRUCTOSE-6-PHOSPHATE AMINOTRANSFERASE, ISOMERIZING"/>
    <property type="match status" value="1"/>
</dbReference>
<dbReference type="GO" id="GO:0006002">
    <property type="term" value="P:fructose 6-phosphate metabolic process"/>
    <property type="evidence" value="ECO:0007669"/>
    <property type="project" value="TreeGrafter"/>
</dbReference>
<dbReference type="GO" id="GO:0006047">
    <property type="term" value="P:UDP-N-acetylglucosamine metabolic process"/>
    <property type="evidence" value="ECO:0007669"/>
    <property type="project" value="TreeGrafter"/>
</dbReference>
<evidence type="ECO:0000256" key="2">
    <source>
        <dbReference type="ARBA" id="ARBA00012916"/>
    </source>
</evidence>
<dbReference type="GO" id="GO:0006487">
    <property type="term" value="P:protein N-linked glycosylation"/>
    <property type="evidence" value="ECO:0007669"/>
    <property type="project" value="TreeGrafter"/>
</dbReference>
<evidence type="ECO:0000256" key="4">
    <source>
        <dbReference type="ARBA" id="ARBA00022576"/>
    </source>
</evidence>
<dbReference type="InterPro" id="IPR017932">
    <property type="entry name" value="GATase_2_dom"/>
</dbReference>
<evidence type="ECO:0000313" key="9">
    <source>
        <dbReference type="Proteomes" id="UP000008630"/>
    </source>
</evidence>
<dbReference type="PANTHER" id="PTHR10937:SF0">
    <property type="entry name" value="GLUTAMINE--FRUCTOSE-6-PHOSPHATE TRANSAMINASE (ISOMERIZING)"/>
    <property type="match status" value="1"/>
</dbReference>